<comment type="caution">
    <text evidence="4">The sequence shown here is derived from an EMBL/GenBank/DDBJ whole genome shotgun (WGS) entry which is preliminary data.</text>
</comment>
<evidence type="ECO:0000256" key="2">
    <source>
        <dbReference type="SAM" id="SignalP"/>
    </source>
</evidence>
<dbReference type="Proteomes" id="UP000664203">
    <property type="component" value="Unassembled WGS sequence"/>
</dbReference>
<protein>
    <recommendedName>
        <fullName evidence="3">Asl1-like glycosyl hydrolase catalytic domain-containing protein</fullName>
    </recommendedName>
</protein>
<dbReference type="Gene3D" id="3.20.20.80">
    <property type="entry name" value="Glycosidases"/>
    <property type="match status" value="1"/>
</dbReference>
<feature type="domain" description="Asl1-like glycosyl hydrolase catalytic" evidence="3">
    <location>
        <begin position="348"/>
        <end position="562"/>
    </location>
</feature>
<dbReference type="PANTHER" id="PTHR34154:SF3">
    <property type="entry name" value="ALKALI-SENSITIVE LINKAGE PROTEIN 1"/>
    <property type="match status" value="1"/>
</dbReference>
<dbReference type="EMBL" id="CAJPDR010000594">
    <property type="protein sequence ID" value="CAF9940249.1"/>
    <property type="molecule type" value="Genomic_DNA"/>
</dbReference>
<accession>A0A8H3PH90</accession>
<gene>
    <name evidence="4" type="ORF">ALECFALPRED_008492</name>
</gene>
<dbReference type="InterPro" id="IPR053183">
    <property type="entry name" value="ASL1"/>
</dbReference>
<feature type="compositionally biased region" description="Low complexity" evidence="1">
    <location>
        <begin position="123"/>
        <end position="146"/>
    </location>
</feature>
<dbReference type="GO" id="GO:0009277">
    <property type="term" value="C:fungal-type cell wall"/>
    <property type="evidence" value="ECO:0007669"/>
    <property type="project" value="TreeGrafter"/>
</dbReference>
<dbReference type="Pfam" id="PF11790">
    <property type="entry name" value="Glyco_hydro_cc"/>
    <property type="match status" value="1"/>
</dbReference>
<dbReference type="InterPro" id="IPR024655">
    <property type="entry name" value="Asl1_glyco_hydro_catalytic"/>
</dbReference>
<proteinExistence type="predicted"/>
<evidence type="ECO:0000259" key="3">
    <source>
        <dbReference type="Pfam" id="PF11790"/>
    </source>
</evidence>
<feature type="signal peptide" evidence="2">
    <location>
        <begin position="1"/>
        <end position="18"/>
    </location>
</feature>
<name>A0A8H3PH90_9LECA</name>
<reference evidence="4" key="1">
    <citation type="submission" date="2021-03" db="EMBL/GenBank/DDBJ databases">
        <authorList>
            <person name="Tagirdzhanova G."/>
        </authorList>
    </citation>
    <scope>NUCLEOTIDE SEQUENCE</scope>
</reference>
<feature type="region of interest" description="Disordered" evidence="1">
    <location>
        <begin position="28"/>
        <end position="65"/>
    </location>
</feature>
<keyword evidence="5" id="KW-1185">Reference proteome</keyword>
<dbReference type="InterPro" id="IPR017853">
    <property type="entry name" value="GH"/>
</dbReference>
<evidence type="ECO:0000256" key="1">
    <source>
        <dbReference type="SAM" id="MobiDB-lite"/>
    </source>
</evidence>
<sequence>MAVLNIALLAALLPAVLAIPQHGSIYHASHKGSRPPGGWPHPTGGPFQSGQAPFPAKASGGAPFPAGNSTAGAATASGTGIVTIKSTINLIPVPLTGSIPVVGQSPASTGAAGAGGPPGSGQPGSPASPYGAPGTPGQAGTTCGPATVTVTTANTITVTVQASPSPSPIQSSVVPYPLYNSSIPIGPTGTGTSLTGYVAPTPPSSSPAISSASPRLVQQVSDGQVFVPATPVEAGIAATTSSPVAVKADYHQVAAAAKSPLVALPAAAKPPAVVVPAAAKSLPVAVPAPAYPSPVSTAPSAPASSPSASTGSGSSGSSGSTGVTARGLLYSYNGQQLTPAESLAEANAIVNDAVGWMANWDSSPSTGSGKASGSGRVEYVAQLWGTDATHINAWQTNANTPWLMGFNEPDNCGGGGACLTPQEAAGNHTEHIAPLRTGSTKVTTPCTQNNVGSPGIGSDYMASFLAQFPSNSFDAIAFHWYGPGTQEGLNGSDNPQSLAATVAEYQKLKKQYGIAELWITEGGPEDSASGMVTTFLEWLDDSSNGVDRYLWNGLNSPTSVVEVGTGSTYMSS</sequence>
<dbReference type="GO" id="GO:0071966">
    <property type="term" value="P:fungal-type cell wall polysaccharide metabolic process"/>
    <property type="evidence" value="ECO:0007669"/>
    <property type="project" value="TreeGrafter"/>
</dbReference>
<organism evidence="4 5">
    <name type="scientific">Alectoria fallacina</name>
    <dbReference type="NCBI Taxonomy" id="1903189"/>
    <lineage>
        <taxon>Eukaryota</taxon>
        <taxon>Fungi</taxon>
        <taxon>Dikarya</taxon>
        <taxon>Ascomycota</taxon>
        <taxon>Pezizomycotina</taxon>
        <taxon>Lecanoromycetes</taxon>
        <taxon>OSLEUM clade</taxon>
        <taxon>Lecanoromycetidae</taxon>
        <taxon>Lecanorales</taxon>
        <taxon>Lecanorineae</taxon>
        <taxon>Parmeliaceae</taxon>
        <taxon>Alectoria</taxon>
    </lineage>
</organism>
<feature type="compositionally biased region" description="Gly residues" evidence="1">
    <location>
        <begin position="112"/>
        <end position="122"/>
    </location>
</feature>
<keyword evidence="2" id="KW-0732">Signal</keyword>
<evidence type="ECO:0000313" key="5">
    <source>
        <dbReference type="Proteomes" id="UP000664203"/>
    </source>
</evidence>
<dbReference type="OrthoDB" id="43654at2759"/>
<dbReference type="SUPFAM" id="SSF51445">
    <property type="entry name" value="(Trans)glycosidases"/>
    <property type="match status" value="1"/>
</dbReference>
<dbReference type="PANTHER" id="PTHR34154">
    <property type="entry name" value="ALKALI-SENSITIVE LINKAGE PROTEIN 1"/>
    <property type="match status" value="1"/>
</dbReference>
<evidence type="ECO:0000313" key="4">
    <source>
        <dbReference type="EMBL" id="CAF9940249.1"/>
    </source>
</evidence>
<feature type="chain" id="PRO_5034537001" description="Asl1-like glycosyl hydrolase catalytic domain-containing protein" evidence="2">
    <location>
        <begin position="19"/>
        <end position="572"/>
    </location>
</feature>
<feature type="region of interest" description="Disordered" evidence="1">
    <location>
        <begin position="291"/>
        <end position="320"/>
    </location>
</feature>
<dbReference type="AlphaFoldDB" id="A0A8H3PH90"/>
<feature type="region of interest" description="Disordered" evidence="1">
    <location>
        <begin position="106"/>
        <end position="146"/>
    </location>
</feature>